<dbReference type="GO" id="GO:0071555">
    <property type="term" value="P:cell wall organization"/>
    <property type="evidence" value="ECO:0007669"/>
    <property type="project" value="UniProtKB-UniRule"/>
</dbReference>
<evidence type="ECO:0000256" key="3">
    <source>
        <dbReference type="ARBA" id="ARBA00022679"/>
    </source>
</evidence>
<comment type="similarity">
    <text evidence="1 7">Belongs to the glycosyltransferase 37 family.</text>
</comment>
<proteinExistence type="inferred from homology"/>
<dbReference type="GO" id="GO:0032580">
    <property type="term" value="C:Golgi cisterna membrane"/>
    <property type="evidence" value="ECO:0007669"/>
    <property type="project" value="UniProtKB-SubCell"/>
</dbReference>
<evidence type="ECO:0000256" key="6">
    <source>
        <dbReference type="ARBA" id="ARBA00023316"/>
    </source>
</evidence>
<dbReference type="PANTHER" id="PTHR31889">
    <property type="entry name" value="FUCOSYLTRANSFERASE 2-RELATED"/>
    <property type="match status" value="1"/>
</dbReference>
<evidence type="ECO:0000256" key="4">
    <source>
        <dbReference type="ARBA" id="ARBA00023034"/>
    </source>
</evidence>
<reference evidence="8" key="1">
    <citation type="submission" date="2022-08" db="EMBL/GenBank/DDBJ databases">
        <authorList>
            <person name="Marques A."/>
        </authorList>
    </citation>
    <scope>NUCLEOTIDE SEQUENCE</scope>
    <source>
        <strain evidence="8">RhyPub2mFocal</strain>
        <tissue evidence="8">Leaves</tissue>
    </source>
</reference>
<evidence type="ECO:0000256" key="5">
    <source>
        <dbReference type="ARBA" id="ARBA00023180"/>
    </source>
</evidence>
<accession>A0AAV8CXY6</accession>
<dbReference type="GO" id="GO:0008107">
    <property type="term" value="F:galactoside 2-alpha-L-fucosyltransferase activity"/>
    <property type="evidence" value="ECO:0007669"/>
    <property type="project" value="InterPro"/>
</dbReference>
<dbReference type="PANTHER" id="PTHR31889:SF35">
    <property type="entry name" value="FUCOSYLTRANSFERASE"/>
    <property type="match status" value="1"/>
</dbReference>
<keyword evidence="4 7" id="KW-0333">Golgi apparatus</keyword>
<protein>
    <recommendedName>
        <fullName evidence="7">Fucosyltransferase</fullName>
        <ecNumber evidence="7">2.4.1.-</ecNumber>
    </recommendedName>
</protein>
<dbReference type="Gene3D" id="3.40.50.11340">
    <property type="match status" value="1"/>
</dbReference>
<dbReference type="Gene3D" id="3.40.50.11350">
    <property type="match status" value="1"/>
</dbReference>
<evidence type="ECO:0000313" key="8">
    <source>
        <dbReference type="EMBL" id="KAJ4760970.1"/>
    </source>
</evidence>
<gene>
    <name evidence="8" type="ORF">LUZ62_071345</name>
</gene>
<dbReference type="InterPro" id="IPR004938">
    <property type="entry name" value="XG_FTase"/>
</dbReference>
<comment type="function">
    <text evidence="7">May be involved in cell wall biosynthesis.</text>
</comment>
<keyword evidence="3 7" id="KW-0808">Transferase</keyword>
<dbReference type="FunFam" id="3.40.50.11340:FF:000005">
    <property type="entry name" value="Galactoside 2-alpha-L-fucosyltransferase"/>
    <property type="match status" value="1"/>
</dbReference>
<organism evidence="8 9">
    <name type="scientific">Rhynchospora pubera</name>
    <dbReference type="NCBI Taxonomy" id="906938"/>
    <lineage>
        <taxon>Eukaryota</taxon>
        <taxon>Viridiplantae</taxon>
        <taxon>Streptophyta</taxon>
        <taxon>Embryophyta</taxon>
        <taxon>Tracheophyta</taxon>
        <taxon>Spermatophyta</taxon>
        <taxon>Magnoliopsida</taxon>
        <taxon>Liliopsida</taxon>
        <taxon>Poales</taxon>
        <taxon>Cyperaceae</taxon>
        <taxon>Cyperoideae</taxon>
        <taxon>Rhynchosporeae</taxon>
        <taxon>Rhynchospora</taxon>
    </lineage>
</organism>
<dbReference type="EC" id="2.4.1.-" evidence="7"/>
<keyword evidence="5" id="KW-0325">Glycoprotein</keyword>
<dbReference type="GO" id="GO:0009969">
    <property type="term" value="P:xyloglucan biosynthetic process"/>
    <property type="evidence" value="ECO:0007669"/>
    <property type="project" value="TreeGrafter"/>
</dbReference>
<sequence length="546" mass="62609">MKNWATVIKYQMNCNCIASRPLLCALFVLVSLLVLSCFDYPLISSKVWISGVKFINGGGSTEGTETGTIPNDRLLGGLLSPNFNEQSCVSRYQSMLYRKASPYILSSSLINKLRKYEELHKKCSPNTPLFHQSLQQLKANHSTDQLKCNYVLWTPSGGLSNRMLALVSTFLYALLTNRVMLIHHVDDMVDLLCEPFPGSTWYLPPDFQIKNLESYNLYSENSYGYLVEHNMINNDPNSPSSAVPSFIYLHLQCDYLYHVLHKRFFCEEDQEVINKINWVLLKLDNYFVPGLFMIPKYEQELERMFPIKETVFHHLGRYLLHPSNSVWGMVMRYHKSYMAKAKERIGIQARIFDSAPISIDDLYKQIVTCTQEESILPKLNPEQSKNSFLELNEATPRAVLLASLYGVLYDRLKNMYYLHSTTTSEIVSVYQPSHEENQQSEQQLHNQKALAEIWLLSFSDVLVTTAGSTFGYMAYSLAGIKPWFLMRSKDQKIPDPPCRRSGTIDPCFHSPPADLICRTRNITNAGKVVRNVRHCEDFDGGVKLFD</sequence>
<dbReference type="Pfam" id="PF03254">
    <property type="entry name" value="XG_FTase"/>
    <property type="match status" value="1"/>
</dbReference>
<keyword evidence="6 7" id="KW-0961">Cell wall biogenesis/degradation</keyword>
<comment type="subcellular location">
    <subcellularLocation>
        <location evidence="7">Golgi apparatus</location>
        <location evidence="7">Golgi stack membrane</location>
        <topology evidence="7">Single-pass type II membrane protein</topology>
    </subcellularLocation>
</comment>
<dbReference type="EMBL" id="JAMFTS010000004">
    <property type="protein sequence ID" value="KAJ4760970.1"/>
    <property type="molecule type" value="Genomic_DNA"/>
</dbReference>
<evidence type="ECO:0000256" key="1">
    <source>
        <dbReference type="ARBA" id="ARBA00010481"/>
    </source>
</evidence>
<dbReference type="Proteomes" id="UP001140206">
    <property type="component" value="Chromosome 4"/>
</dbReference>
<evidence type="ECO:0000256" key="7">
    <source>
        <dbReference type="RuleBase" id="RU367004"/>
    </source>
</evidence>
<dbReference type="GO" id="GO:0042546">
    <property type="term" value="P:cell wall biogenesis"/>
    <property type="evidence" value="ECO:0007669"/>
    <property type="project" value="InterPro"/>
</dbReference>
<dbReference type="AlphaFoldDB" id="A0AAV8CXY6"/>
<comment type="caution">
    <text evidence="8">The sequence shown here is derived from an EMBL/GenBank/DDBJ whole genome shotgun (WGS) entry which is preliminary data.</text>
</comment>
<keyword evidence="9" id="KW-1185">Reference proteome</keyword>
<evidence type="ECO:0000256" key="2">
    <source>
        <dbReference type="ARBA" id="ARBA00022676"/>
    </source>
</evidence>
<evidence type="ECO:0000313" key="9">
    <source>
        <dbReference type="Proteomes" id="UP001140206"/>
    </source>
</evidence>
<keyword evidence="2 7" id="KW-0328">Glycosyltransferase</keyword>
<name>A0AAV8CXY6_9POAL</name>